<dbReference type="InterPro" id="IPR012337">
    <property type="entry name" value="RNaseH-like_sf"/>
</dbReference>
<dbReference type="InterPro" id="IPR032472">
    <property type="entry name" value="ArgoL2"/>
</dbReference>
<feature type="domain" description="PAZ" evidence="1">
    <location>
        <begin position="181"/>
        <end position="292"/>
    </location>
</feature>
<keyword evidence="3" id="KW-1185">Reference proteome</keyword>
<dbReference type="InterPro" id="IPR036085">
    <property type="entry name" value="PAZ_dom_sf"/>
</dbReference>
<dbReference type="Gene3D" id="3.40.50.2300">
    <property type="match status" value="1"/>
</dbReference>
<dbReference type="SMART" id="SM00950">
    <property type="entry name" value="Piwi"/>
    <property type="match status" value="1"/>
</dbReference>
<dbReference type="PROSITE" id="PS50822">
    <property type="entry name" value="PIWI"/>
    <property type="match status" value="1"/>
</dbReference>
<dbReference type="InterPro" id="IPR036397">
    <property type="entry name" value="RNaseH_sf"/>
</dbReference>
<feature type="domain" description="Piwi" evidence="2">
    <location>
        <begin position="494"/>
        <end position="901"/>
    </location>
</feature>
<accession>A0A915IHH2</accession>
<dbReference type="Pfam" id="PF02171">
    <property type="entry name" value="Piwi"/>
    <property type="match status" value="2"/>
</dbReference>
<sequence>MAKLFSSNTDTFTSPYGLAYDGHKNLLTVYQLKGIDGKKSREFAIVIKNSEKNIDEEFLIVVQFAAARIDVDIRQVFNRKLQERNSIATLIYDIVLKQRYFFELLLILQHSVTFFDIICSSNYIPFGRRIFYHPLQKIDQFPLGGGAYRFPGFFQSMRPVHGWKIMINVDQANTSFLKGGPVLELLQEIMGRQDYFNNVQIIGPKLLKIVKNLKISQTQRFPHRTAKCTGVSMKSAATQMFSESGSKTSVADYFHRQFQARVFVKDIKYPNLPCLMFGKDKFVPLEFCEVKPDQRYPRKLDGFQTSSMLKMDYLKMNQDRYLQAFGISVSAKMATLDGRVLPAPRIEMGQNKIVSTTLGAWNYTNAPFVQGCRIRNFGVICTTERCRDEEIKLVQKLSLRCYVALVKVHQTVSLLRGGGSNFFRPFFRHFQISLNQRILSLHSNFCMPNESLKRGRSNVYPQRSFDISIAENFNLATFRASETYAKQAGDVAVGVNTQCIQVKNVSMCKFATLNNLNLKINGKLGGINSKLPQDSLKEIKKIDLTREPILYLGADVNHTAPDDNCEPISCAAVVGSVDLNPSVYCARIFLQSQERLVDGQVNRRPQEWISQMENGVLMSIDHFVRRNRILPRRIIMFRDGVGETMFRLRAKSESKKAAPRVGAPRDEKRQGLKTNFRLHFVHVRADASVIGHRPMPPVTLADASALADDKFLAIGSSLPTAWWGFTFTKTKKGKKEEKKSWALGMPEVMIKEMQQIRNACQRVAEKYPQLVKTSGFKIYEPPITFIVVQKRHHTRLFCADSRDSAGERYGFNVPPGTTVDTTIVHPEEFDFYLCSHLGLQGTSKPAHYHVLWDDNYFTADDLQQLIYNICHTYCRSTRSVSIPPPCYYADLVAYRARKYLEVLTSDRSSYHSGASGQSINLPTLQNQVNVKDNIVDRGMFFV</sequence>
<dbReference type="Pfam" id="PF16488">
    <property type="entry name" value="ArgoL2"/>
    <property type="match status" value="1"/>
</dbReference>
<evidence type="ECO:0000259" key="2">
    <source>
        <dbReference type="PROSITE" id="PS50822"/>
    </source>
</evidence>
<dbReference type="Pfam" id="PF02170">
    <property type="entry name" value="PAZ"/>
    <property type="match status" value="1"/>
</dbReference>
<dbReference type="Gene3D" id="3.30.420.10">
    <property type="entry name" value="Ribonuclease H-like superfamily/Ribonuclease H"/>
    <property type="match status" value="2"/>
</dbReference>
<dbReference type="Pfam" id="PF08699">
    <property type="entry name" value="ArgoL1"/>
    <property type="match status" value="1"/>
</dbReference>
<dbReference type="PROSITE" id="PS50821">
    <property type="entry name" value="PAZ"/>
    <property type="match status" value="1"/>
</dbReference>
<dbReference type="AlphaFoldDB" id="A0A915IHH2"/>
<organism evidence="3 4">
    <name type="scientific">Romanomermis culicivorax</name>
    <name type="common">Nematode worm</name>
    <dbReference type="NCBI Taxonomy" id="13658"/>
    <lineage>
        <taxon>Eukaryota</taxon>
        <taxon>Metazoa</taxon>
        <taxon>Ecdysozoa</taxon>
        <taxon>Nematoda</taxon>
        <taxon>Enoplea</taxon>
        <taxon>Dorylaimia</taxon>
        <taxon>Mermithida</taxon>
        <taxon>Mermithoidea</taxon>
        <taxon>Mermithidae</taxon>
        <taxon>Romanomermis</taxon>
    </lineage>
</organism>
<protein>
    <submittedName>
        <fullName evidence="4">Uncharacterized protein</fullName>
    </submittedName>
</protein>
<dbReference type="CDD" id="cd02846">
    <property type="entry name" value="PAZ_argonaute_like"/>
    <property type="match status" value="1"/>
</dbReference>
<dbReference type="OMA" id="ANATIIM"/>
<dbReference type="PANTHER" id="PTHR22891">
    <property type="entry name" value="EUKARYOTIC TRANSLATION INITIATION FACTOR 2C"/>
    <property type="match status" value="1"/>
</dbReference>
<evidence type="ECO:0000313" key="4">
    <source>
        <dbReference type="WBParaSite" id="nRc.2.0.1.t13298-RA"/>
    </source>
</evidence>
<dbReference type="SUPFAM" id="SSF101690">
    <property type="entry name" value="PAZ domain"/>
    <property type="match status" value="1"/>
</dbReference>
<dbReference type="Gene3D" id="2.170.260.10">
    <property type="entry name" value="paz domain"/>
    <property type="match status" value="1"/>
</dbReference>
<dbReference type="InterPro" id="IPR014811">
    <property type="entry name" value="ArgoL1"/>
</dbReference>
<dbReference type="SMART" id="SM01163">
    <property type="entry name" value="DUF1785"/>
    <property type="match status" value="1"/>
</dbReference>
<dbReference type="SUPFAM" id="SSF53098">
    <property type="entry name" value="Ribonuclease H-like"/>
    <property type="match status" value="2"/>
</dbReference>
<evidence type="ECO:0000259" key="1">
    <source>
        <dbReference type="PROSITE" id="PS50821"/>
    </source>
</evidence>
<dbReference type="InterPro" id="IPR003100">
    <property type="entry name" value="PAZ_dom"/>
</dbReference>
<name>A0A915IHH2_ROMCU</name>
<dbReference type="WBParaSite" id="nRc.2.0.1.t13298-RA">
    <property type="protein sequence ID" value="nRc.2.0.1.t13298-RA"/>
    <property type="gene ID" value="nRc.2.0.1.g13298"/>
</dbReference>
<dbReference type="GO" id="GO:0003723">
    <property type="term" value="F:RNA binding"/>
    <property type="evidence" value="ECO:0007669"/>
    <property type="project" value="InterPro"/>
</dbReference>
<proteinExistence type="predicted"/>
<dbReference type="InterPro" id="IPR003165">
    <property type="entry name" value="Piwi"/>
</dbReference>
<reference evidence="4" key="1">
    <citation type="submission" date="2022-11" db="UniProtKB">
        <authorList>
            <consortium name="WormBaseParasite"/>
        </authorList>
    </citation>
    <scope>IDENTIFICATION</scope>
</reference>
<dbReference type="Proteomes" id="UP000887565">
    <property type="component" value="Unplaced"/>
</dbReference>
<evidence type="ECO:0000313" key="3">
    <source>
        <dbReference type="Proteomes" id="UP000887565"/>
    </source>
</evidence>